<name>A0AAN5VLK3_CLODI</name>
<dbReference type="EMBL" id="DAEPXK010000019">
    <property type="protein sequence ID" value="HBH1542572.1"/>
    <property type="molecule type" value="Genomic_DNA"/>
</dbReference>
<accession>A0AAN5VLK3</accession>
<proteinExistence type="predicted"/>
<evidence type="ECO:0000313" key="1">
    <source>
        <dbReference type="EMBL" id="HBH1542572.1"/>
    </source>
</evidence>
<gene>
    <name evidence="1" type="ORF">KRM00_002058</name>
</gene>
<organism evidence="1 2">
    <name type="scientific">Clostridioides difficile</name>
    <name type="common">Peptoclostridium difficile</name>
    <dbReference type="NCBI Taxonomy" id="1496"/>
    <lineage>
        <taxon>Bacteria</taxon>
        <taxon>Bacillati</taxon>
        <taxon>Bacillota</taxon>
        <taxon>Clostridia</taxon>
        <taxon>Peptostreptococcales</taxon>
        <taxon>Peptostreptococcaceae</taxon>
        <taxon>Clostridioides</taxon>
    </lineage>
</organism>
<dbReference type="Proteomes" id="UP000878956">
    <property type="component" value="Unassembled WGS sequence"/>
</dbReference>
<comment type="caution">
    <text evidence="1">The sequence shown here is derived from an EMBL/GenBank/DDBJ whole genome shotgun (WGS) entry which is preliminary data.</text>
</comment>
<reference evidence="1" key="1">
    <citation type="journal article" date="2018" name="Genome Biol.">
        <title>SKESA: strategic k-mer extension for scrupulous assemblies.</title>
        <authorList>
            <person name="Souvorov A."/>
            <person name="Agarwala R."/>
            <person name="Lipman D.J."/>
        </authorList>
    </citation>
    <scope>NUCLEOTIDE SEQUENCE</scope>
    <source>
        <strain evidence="1">HN1000</strain>
    </source>
</reference>
<evidence type="ECO:0000313" key="2">
    <source>
        <dbReference type="Proteomes" id="UP000878956"/>
    </source>
</evidence>
<dbReference type="RefSeq" id="WP_009899500.1">
    <property type="nucleotide sequence ID" value="NZ_FUQT01000003.1"/>
</dbReference>
<protein>
    <submittedName>
        <fullName evidence="1">Uncharacterized protein</fullName>
    </submittedName>
</protein>
<dbReference type="AlphaFoldDB" id="A0AAN5VLK3"/>
<reference evidence="1" key="2">
    <citation type="submission" date="2021-06" db="EMBL/GenBank/DDBJ databases">
        <authorList>
            <consortium name="NCBI Pathogen Detection Project"/>
        </authorList>
    </citation>
    <scope>NUCLEOTIDE SEQUENCE</scope>
    <source>
        <strain evidence="1">HN1000</strain>
    </source>
</reference>
<sequence length="181" mass="21275">MDKNCFSCSKQFLKNCEILERNKLYIKIHEMDGAVGANEFKENFMCENYRSMNIEYPIEVYKINNKYRNKGHYKESKIGKFVKVRPCKKEYENKTYLGFYLGELSNSLSISYAPKTKELDINSGMSPAIFVFELNEIIYGNESFWGVIEREEDLKEISNSDIENLWYVKALKSIDKDSDIN</sequence>